<keyword evidence="3" id="KW-0847">Vitamin C</keyword>
<evidence type="ECO:0000256" key="4">
    <source>
        <dbReference type="ARBA" id="ARBA00022964"/>
    </source>
</evidence>
<evidence type="ECO:0000256" key="2">
    <source>
        <dbReference type="ARBA" id="ARBA00022723"/>
    </source>
</evidence>
<dbReference type="SMART" id="SM00702">
    <property type="entry name" value="P4Hc"/>
    <property type="match status" value="1"/>
</dbReference>
<sequence length="224" mass="24515">MSIVSLLREGPAITTSDRQVRVAARLHLPGVISMLAVLNEVLSADECAALIEMARPRLRPSTLVDPKTGRDLVSSERQSQGMFFRPGENELVARIDRRLAELTHLPVEHGEGLQILHYPEGAGSAPHYDWIQPSNEANRASIARSGQRISTLVSYLNDVPAGGETAFPELGWNVTPQRGSAVYFESCDPAGELYPVSVHHSLLVTAGEKWVATKWARTRPFVSA</sequence>
<evidence type="ECO:0000256" key="6">
    <source>
        <dbReference type="ARBA" id="ARBA00023004"/>
    </source>
</evidence>
<name>A0ABU5DRX1_9BURK</name>
<dbReference type="InterPro" id="IPR006620">
    <property type="entry name" value="Pro_4_hyd_alph"/>
</dbReference>
<evidence type="ECO:0000313" key="9">
    <source>
        <dbReference type="Proteomes" id="UP001285263"/>
    </source>
</evidence>
<evidence type="ECO:0000256" key="5">
    <source>
        <dbReference type="ARBA" id="ARBA00023002"/>
    </source>
</evidence>
<reference evidence="8 9" key="1">
    <citation type="submission" date="2023-11" db="EMBL/GenBank/DDBJ databases">
        <title>Paucibacter sp. nov., isolated from fresh soil in Korea.</title>
        <authorList>
            <person name="Le N.T.T."/>
        </authorList>
    </citation>
    <scope>NUCLEOTIDE SEQUENCE [LARGE SCALE GENOMIC DNA]</scope>
    <source>
        <strain evidence="8 9">R3-3</strain>
    </source>
</reference>
<keyword evidence="9" id="KW-1185">Reference proteome</keyword>
<dbReference type="InterPro" id="IPR044862">
    <property type="entry name" value="Pro_4_hyd_alph_FE2OG_OXY"/>
</dbReference>
<feature type="domain" description="Fe2OG dioxygenase" evidence="7">
    <location>
        <begin position="109"/>
        <end position="218"/>
    </location>
</feature>
<dbReference type="PANTHER" id="PTHR10869:SF246">
    <property type="entry name" value="TRANSMEMBRANE PROLYL 4-HYDROXYLASE"/>
    <property type="match status" value="1"/>
</dbReference>
<keyword evidence="2" id="KW-0479">Metal-binding</keyword>
<keyword evidence="6" id="KW-0408">Iron</keyword>
<dbReference type="PROSITE" id="PS51471">
    <property type="entry name" value="FE2OG_OXY"/>
    <property type="match status" value="1"/>
</dbReference>
<keyword evidence="5" id="KW-0560">Oxidoreductase</keyword>
<dbReference type="Pfam" id="PF13640">
    <property type="entry name" value="2OG-FeII_Oxy_3"/>
    <property type="match status" value="1"/>
</dbReference>
<dbReference type="RefSeq" id="WP_320426452.1">
    <property type="nucleotide sequence ID" value="NZ_JAXCLA010000010.1"/>
</dbReference>
<dbReference type="InterPro" id="IPR045054">
    <property type="entry name" value="P4HA-like"/>
</dbReference>
<dbReference type="Gene3D" id="2.60.120.620">
    <property type="entry name" value="q2cbj1_9rhob like domain"/>
    <property type="match status" value="1"/>
</dbReference>
<evidence type="ECO:0000313" key="8">
    <source>
        <dbReference type="EMBL" id="MDY0748488.1"/>
    </source>
</evidence>
<evidence type="ECO:0000256" key="3">
    <source>
        <dbReference type="ARBA" id="ARBA00022896"/>
    </source>
</evidence>
<dbReference type="Proteomes" id="UP001285263">
    <property type="component" value="Unassembled WGS sequence"/>
</dbReference>
<protein>
    <submittedName>
        <fullName evidence="8">2OG-Fe(II) oxygenase</fullName>
    </submittedName>
</protein>
<comment type="cofactor">
    <cofactor evidence="1">
        <name>L-ascorbate</name>
        <dbReference type="ChEBI" id="CHEBI:38290"/>
    </cofactor>
</comment>
<evidence type="ECO:0000256" key="1">
    <source>
        <dbReference type="ARBA" id="ARBA00001961"/>
    </source>
</evidence>
<dbReference type="InterPro" id="IPR005123">
    <property type="entry name" value="Oxoglu/Fe-dep_dioxygenase_dom"/>
</dbReference>
<accession>A0ABU5DRX1</accession>
<proteinExistence type="predicted"/>
<comment type="caution">
    <text evidence="8">The sequence shown here is derived from an EMBL/GenBank/DDBJ whole genome shotgun (WGS) entry which is preliminary data.</text>
</comment>
<evidence type="ECO:0000259" key="7">
    <source>
        <dbReference type="PROSITE" id="PS51471"/>
    </source>
</evidence>
<gene>
    <name evidence="8" type="ORF">SNE35_28570</name>
</gene>
<dbReference type="PANTHER" id="PTHR10869">
    <property type="entry name" value="PROLYL 4-HYDROXYLASE ALPHA SUBUNIT"/>
    <property type="match status" value="1"/>
</dbReference>
<dbReference type="EMBL" id="JAXCLA010000010">
    <property type="protein sequence ID" value="MDY0748488.1"/>
    <property type="molecule type" value="Genomic_DNA"/>
</dbReference>
<organism evidence="8 9">
    <name type="scientific">Roseateles agri</name>
    <dbReference type="NCBI Taxonomy" id="3098619"/>
    <lineage>
        <taxon>Bacteria</taxon>
        <taxon>Pseudomonadati</taxon>
        <taxon>Pseudomonadota</taxon>
        <taxon>Betaproteobacteria</taxon>
        <taxon>Burkholderiales</taxon>
        <taxon>Sphaerotilaceae</taxon>
        <taxon>Roseateles</taxon>
    </lineage>
</organism>
<keyword evidence="4" id="KW-0223">Dioxygenase</keyword>